<dbReference type="AlphaFoldDB" id="A0A7G9Y5L4"/>
<protein>
    <recommendedName>
        <fullName evidence="3">EcoEI R protein C-terminal domain-containing protein</fullName>
    </recommendedName>
</protein>
<organism evidence="1">
    <name type="scientific">Candidatus Methanogaster sp. ANME-2c ERB4</name>
    <dbReference type="NCBI Taxonomy" id="2759911"/>
    <lineage>
        <taxon>Archaea</taxon>
        <taxon>Methanobacteriati</taxon>
        <taxon>Methanobacteriota</taxon>
        <taxon>Stenosarchaea group</taxon>
        <taxon>Methanomicrobia</taxon>
        <taxon>Methanosarcinales</taxon>
        <taxon>ANME-2 cluster</taxon>
        <taxon>Candidatus Methanogasteraceae</taxon>
        <taxon>Candidatus Methanogaster</taxon>
    </lineage>
</organism>
<name>A0A7G9Y5L4_9EURY</name>
<dbReference type="EMBL" id="MT630806">
    <property type="protein sequence ID" value="QNO43298.1"/>
    <property type="molecule type" value="Genomic_DNA"/>
</dbReference>
<proteinExistence type="predicted"/>
<reference evidence="1" key="1">
    <citation type="submission" date="2020-06" db="EMBL/GenBank/DDBJ databases">
        <title>Unique genomic features of the anaerobic methanotrophic archaea.</title>
        <authorList>
            <person name="Chadwick G.L."/>
            <person name="Skennerton C.T."/>
            <person name="Laso-Perez R."/>
            <person name="Leu A.O."/>
            <person name="Speth D.R."/>
            <person name="Yu H."/>
            <person name="Morgan-Lang C."/>
            <person name="Hatzenpichler R."/>
            <person name="Goudeau D."/>
            <person name="Malmstrom R."/>
            <person name="Brazelton W.J."/>
            <person name="Woyke T."/>
            <person name="Hallam S.J."/>
            <person name="Tyson G.W."/>
            <person name="Wegener G."/>
            <person name="Boetius A."/>
            <person name="Orphan V."/>
        </authorList>
    </citation>
    <scope>NUCLEOTIDE SEQUENCE</scope>
</reference>
<dbReference type="EMBL" id="MT631136">
    <property type="protein sequence ID" value="QNO45646.1"/>
    <property type="molecule type" value="Genomic_DNA"/>
</dbReference>
<evidence type="ECO:0000313" key="1">
    <source>
        <dbReference type="EMBL" id="QNO43298.1"/>
    </source>
</evidence>
<evidence type="ECO:0000313" key="2">
    <source>
        <dbReference type="EMBL" id="QNO45646.1"/>
    </source>
</evidence>
<evidence type="ECO:0008006" key="3">
    <source>
        <dbReference type="Google" id="ProtNLM"/>
    </source>
</evidence>
<sequence>MEDFENMPFNQKGGAIKAHQLFSNGLDDISREFNEVLVA</sequence>
<gene>
    <name evidence="1" type="ORF">BKKEKDFB_00010</name>
    <name evidence="2" type="ORF">JMABOEBK_00043</name>
</gene>
<accession>A0A7G9Y5L4</accession>